<evidence type="ECO:0000259" key="1">
    <source>
        <dbReference type="Pfam" id="PF03358"/>
    </source>
</evidence>
<dbReference type="EMBL" id="CP070614">
    <property type="protein sequence ID" value="QSE87284.1"/>
    <property type="molecule type" value="Genomic_DNA"/>
</dbReference>
<dbReference type="PANTHER" id="PTHR30543">
    <property type="entry name" value="CHROMATE REDUCTASE"/>
    <property type="match status" value="1"/>
</dbReference>
<dbReference type="Proteomes" id="UP000662986">
    <property type="component" value="Plasmid unnamed5"/>
</dbReference>
<proteinExistence type="predicted"/>
<dbReference type="SUPFAM" id="SSF52218">
    <property type="entry name" value="Flavoproteins"/>
    <property type="match status" value="1"/>
</dbReference>
<gene>
    <name evidence="2" type="ORF">JWS13_00975</name>
</gene>
<dbReference type="InterPro" id="IPR050712">
    <property type="entry name" value="NAD(P)H-dep_reductase"/>
</dbReference>
<keyword evidence="2" id="KW-0614">Plasmid</keyword>
<organism evidence="2 3">
    <name type="scientific">Rhodococcus pseudokoreensis</name>
    <dbReference type="NCBI Taxonomy" id="2811421"/>
    <lineage>
        <taxon>Bacteria</taxon>
        <taxon>Bacillati</taxon>
        <taxon>Actinomycetota</taxon>
        <taxon>Actinomycetes</taxon>
        <taxon>Mycobacteriales</taxon>
        <taxon>Nocardiaceae</taxon>
        <taxon>Rhodococcus</taxon>
    </lineage>
</organism>
<keyword evidence="3" id="KW-1185">Reference proteome</keyword>
<feature type="domain" description="NADPH-dependent FMN reductase-like" evidence="1">
    <location>
        <begin position="6"/>
        <end position="150"/>
    </location>
</feature>
<dbReference type="Gene3D" id="3.40.50.360">
    <property type="match status" value="1"/>
</dbReference>
<dbReference type="InterPro" id="IPR029039">
    <property type="entry name" value="Flavoprotein-like_sf"/>
</dbReference>
<protein>
    <submittedName>
        <fullName evidence="2">NAD(P)H-dependent oxidoreductase</fullName>
    </submittedName>
</protein>
<reference evidence="2 3" key="1">
    <citation type="journal article" date="2021" name="Microbiol. Resour. Announc.">
        <title>Complete Genome Sequences of Two Rhodococcus sp. Strains with Large and Linear Chromosomes, Isolated from Apple Rhizosphere.</title>
        <authorList>
            <person name="Benning S."/>
            <person name="Brugnone N."/>
            <person name="Siani R."/>
            <person name="Kublik S."/>
            <person name="Schloter M."/>
            <person name="Rad V."/>
        </authorList>
    </citation>
    <scope>NUCLEOTIDE SEQUENCE [LARGE SCALE GENOMIC DNA]</scope>
    <source>
        <strain evidence="2 3">R79</strain>
    </source>
</reference>
<dbReference type="InterPro" id="IPR005025">
    <property type="entry name" value="FMN_Rdtase-like_dom"/>
</dbReference>
<name>A0A974VX46_9NOCA</name>
<geneLocation type="plasmid" evidence="2 3">
    <name>unnamed5</name>
</geneLocation>
<reference evidence="2 3" key="2">
    <citation type="journal article" date="2022" name="Arch. Microbiol.">
        <title>Rhodococcus pseudokoreensis sp. nov. isolated from the rhizosphere of young M26 apple rootstocks.</title>
        <authorList>
            <person name="Kampfer P."/>
            <person name="Glaeser S.P."/>
            <person name="Blom J."/>
            <person name="Wolf J."/>
            <person name="Benning S."/>
            <person name="Schloter M."/>
            <person name="Neumann-Schaal M."/>
        </authorList>
    </citation>
    <scope>NUCLEOTIDE SEQUENCE [LARGE SCALE GENOMIC DNA]</scope>
    <source>
        <strain evidence="2 3">R79</strain>
    </source>
</reference>
<sequence length="192" mass="21285">MHPTLQVIIASTRPGRAGKPIGDWFAEQCRVDGRFDVEVTDLAELALPLMDEPHHPRAREYVHDHTRSWSRTIESSDALVFVMPEYNHGYPAALKNALDYLYEEWAYKPVGFVSYGGISAGTRAVQLLKPVLTCLRMLPLTDQVALAHFTQFLTDGVFAPDHRAAAACAVMLDELSHTTGELARLRLPSAAS</sequence>
<dbReference type="PANTHER" id="PTHR30543:SF21">
    <property type="entry name" value="NAD(P)H-DEPENDENT FMN REDUCTASE LOT6"/>
    <property type="match status" value="1"/>
</dbReference>
<dbReference type="Pfam" id="PF03358">
    <property type="entry name" value="FMN_red"/>
    <property type="match status" value="1"/>
</dbReference>
<dbReference type="RefSeq" id="WP_206003966.1">
    <property type="nucleotide sequence ID" value="NZ_CP070614.1"/>
</dbReference>
<evidence type="ECO:0000313" key="3">
    <source>
        <dbReference type="Proteomes" id="UP000662986"/>
    </source>
</evidence>
<evidence type="ECO:0000313" key="2">
    <source>
        <dbReference type="EMBL" id="QSE87284.1"/>
    </source>
</evidence>
<accession>A0A974VX46</accession>